<organism evidence="2 3">
    <name type="scientific">Gigaspora rosea</name>
    <dbReference type="NCBI Taxonomy" id="44941"/>
    <lineage>
        <taxon>Eukaryota</taxon>
        <taxon>Fungi</taxon>
        <taxon>Fungi incertae sedis</taxon>
        <taxon>Mucoromycota</taxon>
        <taxon>Glomeromycotina</taxon>
        <taxon>Glomeromycetes</taxon>
        <taxon>Diversisporales</taxon>
        <taxon>Gigasporaceae</taxon>
        <taxon>Gigaspora</taxon>
    </lineage>
</organism>
<proteinExistence type="predicted"/>
<evidence type="ECO:0000313" key="2">
    <source>
        <dbReference type="EMBL" id="RIB26063.1"/>
    </source>
</evidence>
<keyword evidence="1" id="KW-0812">Transmembrane</keyword>
<evidence type="ECO:0000256" key="1">
    <source>
        <dbReference type="SAM" id="Phobius"/>
    </source>
</evidence>
<accession>A0A397W186</accession>
<keyword evidence="3" id="KW-1185">Reference proteome</keyword>
<dbReference type="EMBL" id="QKWP01000151">
    <property type="protein sequence ID" value="RIB26063.1"/>
    <property type="molecule type" value="Genomic_DNA"/>
</dbReference>
<feature type="transmembrane region" description="Helical" evidence="1">
    <location>
        <begin position="48"/>
        <end position="65"/>
    </location>
</feature>
<comment type="caution">
    <text evidence="2">The sequence shown here is derived from an EMBL/GenBank/DDBJ whole genome shotgun (WGS) entry which is preliminary data.</text>
</comment>
<keyword evidence="1" id="KW-0472">Membrane</keyword>
<gene>
    <name evidence="2" type="ORF">C2G38_2164446</name>
</gene>
<protein>
    <submittedName>
        <fullName evidence="2">Uncharacterized protein</fullName>
    </submittedName>
</protein>
<evidence type="ECO:0000313" key="3">
    <source>
        <dbReference type="Proteomes" id="UP000266673"/>
    </source>
</evidence>
<reference evidence="2 3" key="1">
    <citation type="submission" date="2018-06" db="EMBL/GenBank/DDBJ databases">
        <title>Comparative genomics reveals the genomic features of Rhizophagus irregularis, R. cerebriforme, R. diaphanum and Gigaspora rosea, and their symbiotic lifestyle signature.</title>
        <authorList>
            <person name="Morin E."/>
            <person name="San Clemente H."/>
            <person name="Chen E.C.H."/>
            <person name="De La Providencia I."/>
            <person name="Hainaut M."/>
            <person name="Kuo A."/>
            <person name="Kohler A."/>
            <person name="Murat C."/>
            <person name="Tang N."/>
            <person name="Roy S."/>
            <person name="Loubradou J."/>
            <person name="Henrissat B."/>
            <person name="Grigoriev I.V."/>
            <person name="Corradi N."/>
            <person name="Roux C."/>
            <person name="Martin F.M."/>
        </authorList>
    </citation>
    <scope>NUCLEOTIDE SEQUENCE [LARGE SCALE GENOMIC DNA]</scope>
    <source>
        <strain evidence="2 3">DAOM 194757</strain>
    </source>
</reference>
<sequence length="119" mass="13890">MSYTFATLTTEQADEVLDLIEEACESQYIKDKQIFQILKFILELLEDIISIYIYIKIQAIPALVYKCKDKSIFHKEYSQKIQEEKVVYLNINLLSITAFTIILKNKYPVDVQKNSSKNA</sequence>
<feature type="transmembrane region" description="Helical" evidence="1">
    <location>
        <begin position="86"/>
        <end position="103"/>
    </location>
</feature>
<dbReference type="Proteomes" id="UP000266673">
    <property type="component" value="Unassembled WGS sequence"/>
</dbReference>
<name>A0A397W186_9GLOM</name>
<dbReference type="AlphaFoldDB" id="A0A397W186"/>
<keyword evidence="1" id="KW-1133">Transmembrane helix</keyword>